<protein>
    <submittedName>
        <fullName evidence="1">Uncharacterized protein</fullName>
    </submittedName>
</protein>
<evidence type="ECO:0000313" key="1">
    <source>
        <dbReference type="EMBL" id="WPY00620.1"/>
    </source>
</evidence>
<dbReference type="EMBL" id="CP112932">
    <property type="protein sequence ID" value="WPY00620.1"/>
    <property type="molecule type" value="Genomic_DNA"/>
</dbReference>
<keyword evidence="2" id="KW-1185">Reference proteome</keyword>
<dbReference type="Proteomes" id="UP001326613">
    <property type="component" value="Chromosome"/>
</dbReference>
<evidence type="ECO:0000313" key="2">
    <source>
        <dbReference type="Proteomes" id="UP001326613"/>
    </source>
</evidence>
<reference evidence="1 2" key="1">
    <citation type="submission" date="2022-10" db="EMBL/GenBank/DDBJ databases">
        <title>Host association and intracellularity evolved multiple times independently in the Rickettsiales.</title>
        <authorList>
            <person name="Castelli M."/>
            <person name="Nardi T."/>
            <person name="Gammuto L."/>
            <person name="Bellinzona G."/>
            <person name="Sabaneyeva E."/>
            <person name="Potekhin A."/>
            <person name="Serra V."/>
            <person name="Petroni G."/>
            <person name="Sassera D."/>
        </authorList>
    </citation>
    <scope>NUCLEOTIDE SEQUENCE [LARGE SCALE GENOMIC DNA]</scope>
    <source>
        <strain evidence="1 2">Kr 154-4</strain>
    </source>
</reference>
<proteinExistence type="predicted"/>
<name>A0ABZ0URE5_9RICK</name>
<dbReference type="RefSeq" id="WP_323738674.1">
    <property type="nucleotide sequence ID" value="NZ_CP112932.1"/>
</dbReference>
<gene>
    <name evidence="1" type="ORF">Trichorick_00503</name>
</gene>
<organism evidence="1 2">
    <name type="scientific">Candidatus Trichorickettsia mobilis</name>
    <dbReference type="NCBI Taxonomy" id="1346319"/>
    <lineage>
        <taxon>Bacteria</taxon>
        <taxon>Pseudomonadati</taxon>
        <taxon>Pseudomonadota</taxon>
        <taxon>Alphaproteobacteria</taxon>
        <taxon>Rickettsiales</taxon>
        <taxon>Rickettsiaceae</taxon>
        <taxon>Rickettsieae</taxon>
        <taxon>Candidatus Trichorickettsia</taxon>
    </lineage>
</organism>
<sequence length="180" mass="21281">MYLHFSEHIYSVYYNNDLILLDIQRDKYIICNEEVKKSLDIALKHELHYSSGIYLPTILADLIIDRKLKFLPNKLKALALQYRWTYWELIWKTVSILYRHLFKQQQVLLYYKIAPWYAEPEQIKKIARKIVNYNQLLGDTRTPGKSMQMQLLTITLASTLINLKGANVCNFFSISDSANN</sequence>
<accession>A0ABZ0URE5</accession>